<dbReference type="Gene3D" id="3.40.190.10">
    <property type="entry name" value="Periplasmic binding protein-like II"/>
    <property type="match status" value="2"/>
</dbReference>
<keyword evidence="1 2" id="KW-0732">Signal</keyword>
<dbReference type="EMBL" id="JAUSSU010000002">
    <property type="protein sequence ID" value="MDQ0111282.1"/>
    <property type="molecule type" value="Genomic_DNA"/>
</dbReference>
<dbReference type="RefSeq" id="WP_307201137.1">
    <property type="nucleotide sequence ID" value="NZ_JAUSSU010000002.1"/>
</dbReference>
<keyword evidence="4" id="KW-1185">Reference proteome</keyword>
<evidence type="ECO:0000313" key="4">
    <source>
        <dbReference type="Proteomes" id="UP001229346"/>
    </source>
</evidence>
<name>A0ABT9TW16_PAEHA</name>
<reference evidence="3 4" key="1">
    <citation type="submission" date="2023-07" db="EMBL/GenBank/DDBJ databases">
        <title>Sorghum-associated microbial communities from plants grown in Nebraska, USA.</title>
        <authorList>
            <person name="Schachtman D."/>
        </authorList>
    </citation>
    <scope>NUCLEOTIDE SEQUENCE [LARGE SCALE GENOMIC DNA]</scope>
    <source>
        <strain evidence="3 4">CC482</strain>
    </source>
</reference>
<accession>A0ABT9TW16</accession>
<evidence type="ECO:0000256" key="1">
    <source>
        <dbReference type="ARBA" id="ARBA00022729"/>
    </source>
</evidence>
<comment type="caution">
    <text evidence="3">The sequence shown here is derived from an EMBL/GenBank/DDBJ whole genome shotgun (WGS) entry which is preliminary data.</text>
</comment>
<dbReference type="Proteomes" id="UP001229346">
    <property type="component" value="Unassembled WGS sequence"/>
</dbReference>
<sequence>MTKDDRMRRLINRILLLTSGFGLLLATACQNNEPTSTANDQMEAELPFHPPVTLRIAYSYSDIELPEGDNSDNNFLTRYIEEQTGVAIKYDWEAGGEDNYKSMLNLAIRSNDLPDAFIVNREQFRVLKNQQLIEDLTDIYPRYASPLVKEIYDSTGGQALREASVDGKLYALPNVAIEADAPSYVWIRQDWLEKLKLQPPNTLQDMERIVRAFIKGDPDGNGKNDTTGIPVERTLVYGEKTGVHGLNGVFAAYHSFPKSWIYDGLGNVVYGSIQPEAKAALAKLSEWYKEGIIDSQFVLRKEINDLVTNNNAGVVFAPWWGPYWPLISSVSNDTKAEWRVYLAPTDAEGMFVTKTAPLTDRYLVVRKGYAYPEAALKVLNLLTKLERNQVPNWKAGEQLRTIAEQQGAHLRNYYPFDLLLDYPDAVVKRHDQLILALNREIELDSLDTETRTLYDNLLMEIEHPRKNLEAWSSSQAYLLGGAVSKKPMIKVESLFYDTTPSMEKKWAALQKLENETYLKILTGELPVDAFDSFAQTWSNQGGNQITQEVGEEVRKAQASEQP</sequence>
<evidence type="ECO:0000256" key="2">
    <source>
        <dbReference type="SAM" id="SignalP"/>
    </source>
</evidence>
<gene>
    <name evidence="3" type="ORF">J2T15_000715</name>
</gene>
<evidence type="ECO:0000313" key="3">
    <source>
        <dbReference type="EMBL" id="MDQ0111282.1"/>
    </source>
</evidence>
<dbReference type="InterPro" id="IPR050490">
    <property type="entry name" value="Bact_solute-bd_prot1"/>
</dbReference>
<proteinExistence type="predicted"/>
<dbReference type="PANTHER" id="PTHR43649">
    <property type="entry name" value="ARABINOSE-BINDING PROTEIN-RELATED"/>
    <property type="match status" value="1"/>
</dbReference>
<organism evidence="3 4">
    <name type="scientific">Paenibacillus harenae</name>
    <dbReference type="NCBI Taxonomy" id="306543"/>
    <lineage>
        <taxon>Bacteria</taxon>
        <taxon>Bacillati</taxon>
        <taxon>Bacillota</taxon>
        <taxon>Bacilli</taxon>
        <taxon>Bacillales</taxon>
        <taxon>Paenibacillaceae</taxon>
        <taxon>Paenibacillus</taxon>
    </lineage>
</organism>
<dbReference type="PROSITE" id="PS51257">
    <property type="entry name" value="PROKAR_LIPOPROTEIN"/>
    <property type="match status" value="1"/>
</dbReference>
<protein>
    <submittedName>
        <fullName evidence="3">Aldouronate transport system substrate-binding protein</fullName>
    </submittedName>
</protein>
<dbReference type="SUPFAM" id="SSF53850">
    <property type="entry name" value="Periplasmic binding protein-like II"/>
    <property type="match status" value="1"/>
</dbReference>
<dbReference type="PANTHER" id="PTHR43649:SF33">
    <property type="entry name" value="POLYGALACTURONAN_RHAMNOGALACTURONAN-BINDING PROTEIN YTCQ"/>
    <property type="match status" value="1"/>
</dbReference>
<feature type="signal peptide" evidence="2">
    <location>
        <begin position="1"/>
        <end position="28"/>
    </location>
</feature>
<feature type="chain" id="PRO_5046038425" evidence="2">
    <location>
        <begin position="29"/>
        <end position="562"/>
    </location>
</feature>